<dbReference type="EMBL" id="JAQFWP010000015">
    <property type="protein sequence ID" value="MDA2804917.1"/>
    <property type="molecule type" value="Genomic_DNA"/>
</dbReference>
<evidence type="ECO:0000256" key="1">
    <source>
        <dbReference type="SAM" id="MobiDB-lite"/>
    </source>
</evidence>
<organism evidence="2 3">
    <name type="scientific">Nocardiopsis suaedae</name>
    <dbReference type="NCBI Taxonomy" id="3018444"/>
    <lineage>
        <taxon>Bacteria</taxon>
        <taxon>Bacillati</taxon>
        <taxon>Actinomycetota</taxon>
        <taxon>Actinomycetes</taxon>
        <taxon>Streptosporangiales</taxon>
        <taxon>Nocardiopsidaceae</taxon>
        <taxon>Nocardiopsis</taxon>
    </lineage>
</organism>
<feature type="region of interest" description="Disordered" evidence="1">
    <location>
        <begin position="1"/>
        <end position="46"/>
    </location>
</feature>
<comment type="caution">
    <text evidence="2">The sequence shown here is derived from an EMBL/GenBank/DDBJ whole genome shotgun (WGS) entry which is preliminary data.</text>
</comment>
<sequence length="46" mass="4636">MAKHADQDTPGDGGSGGSAGTDGDKPNDHGAERFPESGPDGEKPER</sequence>
<feature type="compositionally biased region" description="Gly residues" evidence="1">
    <location>
        <begin position="11"/>
        <end position="20"/>
    </location>
</feature>
<evidence type="ECO:0008006" key="4">
    <source>
        <dbReference type="Google" id="ProtNLM"/>
    </source>
</evidence>
<keyword evidence="3" id="KW-1185">Reference proteome</keyword>
<dbReference type="Proteomes" id="UP001165685">
    <property type="component" value="Unassembled WGS sequence"/>
</dbReference>
<proteinExistence type="predicted"/>
<feature type="compositionally biased region" description="Basic and acidic residues" evidence="1">
    <location>
        <begin position="22"/>
        <end position="46"/>
    </location>
</feature>
<evidence type="ECO:0000313" key="3">
    <source>
        <dbReference type="Proteomes" id="UP001165685"/>
    </source>
</evidence>
<name>A0ABT4TJP4_9ACTN</name>
<reference evidence="2" key="1">
    <citation type="submission" date="2023-01" db="EMBL/GenBank/DDBJ databases">
        <title>Draft genome sequence of Nocardiopsis sp. LSu2-4 isolated from halophytes.</title>
        <authorList>
            <person name="Duangmal K."/>
            <person name="Chantavorakit T."/>
        </authorList>
    </citation>
    <scope>NUCLEOTIDE SEQUENCE</scope>
    <source>
        <strain evidence="2">LSu2-4</strain>
    </source>
</reference>
<gene>
    <name evidence="2" type="ORF">O4U47_10365</name>
</gene>
<accession>A0ABT4TJP4</accession>
<dbReference type="RefSeq" id="WP_270677526.1">
    <property type="nucleotide sequence ID" value="NZ_JAQFWP010000015.1"/>
</dbReference>
<evidence type="ECO:0000313" key="2">
    <source>
        <dbReference type="EMBL" id="MDA2804917.1"/>
    </source>
</evidence>
<protein>
    <recommendedName>
        <fullName evidence="4">BatC protein</fullName>
    </recommendedName>
</protein>